<dbReference type="PANTHER" id="PTHR12083">
    <property type="entry name" value="BIFUNCTIONAL POLYNUCLEOTIDE PHOSPHATASE/KINASE"/>
    <property type="match status" value="1"/>
</dbReference>
<dbReference type="Pfam" id="PF08645">
    <property type="entry name" value="PNK3P"/>
    <property type="match status" value="1"/>
</dbReference>
<feature type="region of interest" description="Disordered" evidence="1">
    <location>
        <begin position="416"/>
        <end position="468"/>
    </location>
</feature>
<protein>
    <recommendedName>
        <fullName evidence="4">Bifunctional polynucleotide phosphatase/kinase</fullName>
    </recommendedName>
</protein>
<organism evidence="2 3">
    <name type="scientific">Fusarium austroafricanum</name>
    <dbReference type="NCBI Taxonomy" id="2364996"/>
    <lineage>
        <taxon>Eukaryota</taxon>
        <taxon>Fungi</taxon>
        <taxon>Dikarya</taxon>
        <taxon>Ascomycota</taxon>
        <taxon>Pezizomycotina</taxon>
        <taxon>Sordariomycetes</taxon>
        <taxon>Hypocreomycetidae</taxon>
        <taxon>Hypocreales</taxon>
        <taxon>Nectriaceae</taxon>
        <taxon>Fusarium</taxon>
        <taxon>Fusarium concolor species complex</taxon>
    </lineage>
</organism>
<dbReference type="NCBIfam" id="TIGR01662">
    <property type="entry name" value="HAD-SF-IIIA"/>
    <property type="match status" value="1"/>
</dbReference>
<dbReference type="InterPro" id="IPR013954">
    <property type="entry name" value="PNK3P"/>
</dbReference>
<dbReference type="GO" id="GO:0006281">
    <property type="term" value="P:DNA repair"/>
    <property type="evidence" value="ECO:0007669"/>
    <property type="project" value="TreeGrafter"/>
</dbReference>
<gene>
    <name evidence="2" type="ORF">F53441_4714</name>
</gene>
<reference evidence="2" key="1">
    <citation type="submission" date="2020-01" db="EMBL/GenBank/DDBJ databases">
        <title>Identification and distribution of gene clusters putatively required for synthesis of sphingolipid metabolism inhibitors in phylogenetically diverse species of the filamentous fungus Fusarium.</title>
        <authorList>
            <person name="Kim H.-S."/>
            <person name="Busman M."/>
            <person name="Brown D.W."/>
            <person name="Divon H."/>
            <person name="Uhlig S."/>
            <person name="Proctor R.H."/>
        </authorList>
    </citation>
    <scope>NUCLEOTIDE SEQUENCE</scope>
    <source>
        <strain evidence="2">NRRL 53441</strain>
    </source>
</reference>
<dbReference type="Proteomes" id="UP000605986">
    <property type="component" value="Unassembled WGS sequence"/>
</dbReference>
<dbReference type="EMBL" id="JAADJG010000186">
    <property type="protein sequence ID" value="KAF4452434.1"/>
    <property type="molecule type" value="Genomic_DNA"/>
</dbReference>
<dbReference type="OrthoDB" id="19045at2759"/>
<feature type="compositionally biased region" description="Polar residues" evidence="1">
    <location>
        <begin position="26"/>
        <end position="38"/>
    </location>
</feature>
<evidence type="ECO:0008006" key="4">
    <source>
        <dbReference type="Google" id="ProtNLM"/>
    </source>
</evidence>
<evidence type="ECO:0000313" key="2">
    <source>
        <dbReference type="EMBL" id="KAF4452434.1"/>
    </source>
</evidence>
<dbReference type="NCBIfam" id="TIGR01664">
    <property type="entry name" value="DNA-3'-Pase"/>
    <property type="match status" value="1"/>
</dbReference>
<dbReference type="InterPro" id="IPR023214">
    <property type="entry name" value="HAD_sf"/>
</dbReference>
<dbReference type="Pfam" id="PF13671">
    <property type="entry name" value="AAA_33"/>
    <property type="match status" value="1"/>
</dbReference>
<dbReference type="InterPro" id="IPR006549">
    <property type="entry name" value="HAD-SF_hydro_IIIA"/>
</dbReference>
<dbReference type="InterPro" id="IPR027417">
    <property type="entry name" value="P-loop_NTPase"/>
</dbReference>
<dbReference type="PANTHER" id="PTHR12083:SF9">
    <property type="entry name" value="BIFUNCTIONAL POLYNUCLEOTIDE PHOSPHATASE_KINASE"/>
    <property type="match status" value="1"/>
</dbReference>
<dbReference type="GO" id="GO:0046403">
    <property type="term" value="F:polynucleotide 3'-phosphatase activity"/>
    <property type="evidence" value="ECO:0007669"/>
    <property type="project" value="TreeGrafter"/>
</dbReference>
<evidence type="ECO:0000256" key="1">
    <source>
        <dbReference type="SAM" id="MobiDB-lite"/>
    </source>
</evidence>
<accession>A0A8H4KMP3</accession>
<dbReference type="GO" id="GO:0046404">
    <property type="term" value="F:ATP-dependent polydeoxyribonucleotide 5'-hydroxyl-kinase activity"/>
    <property type="evidence" value="ECO:0007669"/>
    <property type="project" value="TreeGrafter"/>
</dbReference>
<name>A0A8H4KMP3_9HYPO</name>
<proteinExistence type="predicted"/>
<evidence type="ECO:0000313" key="3">
    <source>
        <dbReference type="Proteomes" id="UP000605986"/>
    </source>
</evidence>
<dbReference type="AlphaFoldDB" id="A0A8H4KMP3"/>
<comment type="caution">
    <text evidence="2">The sequence shown here is derived from an EMBL/GenBank/DDBJ whole genome shotgun (WGS) entry which is preliminary data.</text>
</comment>
<dbReference type="InterPro" id="IPR006551">
    <property type="entry name" value="Polynucleotide_phosphatase"/>
</dbReference>
<sequence length="492" mass="54569">MPSSNQPKRKAAEAPVSPPLVKRKLQSATTTNFFTPASQKPKDPTIWSERSPNDDTPATLLVGRFDGVKEDRTIKRRKIAAFDLDSTLISTASGKKHASSGTDWKWWETSVPTRLRELYQDGYRVVILSNQAGLTLHFDPKFKGPKGNAQKRVTEFKQKCSAVLNSLNLPTCVYAATEHDIYRKPRTGMWKELCDDYDISESEVDLENSIFVGDAGGRTATLGKGADGVPAAAKDFSCSDRNFAHNVGIKYLTPEEFFLGDKPRSFAREFDLSEHPFSEDVESGNSVVTFDKTSDKDIILFCGPPGAGKSTFYWKSLKPMGYERINQDLLKTRDKCVQAAKEHLQAGKPIAIDNTNADPDTRTVWVELAKKFGISIRCVWFKTPLQVCEHNNAVRALNNTLNPESRPILPKMAFTGFTSSSGGRRMSTESGVDIGPDLREEERSPTPGLGIMPSPHHENSHHQQPQILIGLLRFKSPPDTHIGEGEATEETS</sequence>
<dbReference type="Gene3D" id="3.40.50.1000">
    <property type="entry name" value="HAD superfamily/HAD-like"/>
    <property type="match status" value="1"/>
</dbReference>
<dbReference type="Gene3D" id="3.40.50.300">
    <property type="entry name" value="P-loop containing nucleotide triphosphate hydrolases"/>
    <property type="match status" value="1"/>
</dbReference>
<feature type="region of interest" description="Disordered" evidence="1">
    <location>
        <begin position="1"/>
        <end position="55"/>
    </location>
</feature>
<dbReference type="FunFam" id="3.40.50.1000:FF:000078">
    <property type="entry name" value="Bifunctional polynucleotide phosphatase/kinase"/>
    <property type="match status" value="1"/>
</dbReference>
<dbReference type="SUPFAM" id="SSF56784">
    <property type="entry name" value="HAD-like"/>
    <property type="match status" value="1"/>
</dbReference>
<dbReference type="InterPro" id="IPR036412">
    <property type="entry name" value="HAD-like_sf"/>
</dbReference>
<dbReference type="SUPFAM" id="SSF52540">
    <property type="entry name" value="P-loop containing nucleoside triphosphate hydrolases"/>
    <property type="match status" value="1"/>
</dbReference>
<keyword evidence="3" id="KW-1185">Reference proteome</keyword>
<dbReference type="GO" id="GO:0003690">
    <property type="term" value="F:double-stranded DNA binding"/>
    <property type="evidence" value="ECO:0007669"/>
    <property type="project" value="TreeGrafter"/>
</dbReference>